<dbReference type="Proteomes" id="UP000620670">
    <property type="component" value="Unassembled WGS sequence"/>
</dbReference>
<gene>
    <name evidence="1" type="ORF">JAO75_14500</name>
</gene>
<reference evidence="2" key="1">
    <citation type="submission" date="2020-12" db="EMBL/GenBank/DDBJ databases">
        <title>Hymenobacter sp.</title>
        <authorList>
            <person name="Kim M.K."/>
        </authorList>
    </citation>
    <scope>NUCLEOTIDE SEQUENCE [LARGE SCALE GENOMIC DNA]</scope>
    <source>
        <strain evidence="2">BT325</strain>
    </source>
</reference>
<evidence type="ECO:0000313" key="1">
    <source>
        <dbReference type="EMBL" id="MBJ6126615.1"/>
    </source>
</evidence>
<sequence length="71" mass="7799">MTKTDRPRRSIIARLNDSSNRDAQFEASIEAINVLLGAIQRLEREIVELRKAVPPHKTGVAVGKTVAGDMS</sequence>
<proteinExistence type="predicted"/>
<accession>A0ABS0Y3K6</accession>
<organism evidence="1 2">
    <name type="scientific">Microvirga splendida</name>
    <dbReference type="NCBI Taxonomy" id="2795727"/>
    <lineage>
        <taxon>Bacteria</taxon>
        <taxon>Pseudomonadati</taxon>
        <taxon>Pseudomonadota</taxon>
        <taxon>Alphaproteobacteria</taxon>
        <taxon>Hyphomicrobiales</taxon>
        <taxon>Methylobacteriaceae</taxon>
        <taxon>Microvirga</taxon>
    </lineage>
</organism>
<protein>
    <submittedName>
        <fullName evidence="1">Uncharacterized protein</fullName>
    </submittedName>
</protein>
<dbReference type="EMBL" id="JAELXT010000014">
    <property type="protein sequence ID" value="MBJ6126615.1"/>
    <property type="molecule type" value="Genomic_DNA"/>
</dbReference>
<name>A0ABS0Y3K6_9HYPH</name>
<dbReference type="RefSeq" id="WP_199049851.1">
    <property type="nucleotide sequence ID" value="NZ_JAELXT010000014.1"/>
</dbReference>
<evidence type="ECO:0000313" key="2">
    <source>
        <dbReference type="Proteomes" id="UP000620670"/>
    </source>
</evidence>
<keyword evidence="2" id="KW-1185">Reference proteome</keyword>
<comment type="caution">
    <text evidence="1">The sequence shown here is derived from an EMBL/GenBank/DDBJ whole genome shotgun (WGS) entry which is preliminary data.</text>
</comment>